<dbReference type="AlphaFoldDB" id="A0A5C5Y7P4"/>
<protein>
    <submittedName>
        <fullName evidence="1">Uncharacterized protein</fullName>
    </submittedName>
</protein>
<organism evidence="1 4">
    <name type="scientific">Crateriforma conspicua</name>
    <dbReference type="NCBI Taxonomy" id="2527996"/>
    <lineage>
        <taxon>Bacteria</taxon>
        <taxon>Pseudomonadati</taxon>
        <taxon>Planctomycetota</taxon>
        <taxon>Planctomycetia</taxon>
        <taxon>Planctomycetales</taxon>
        <taxon>Planctomycetaceae</taxon>
        <taxon>Crateriforma</taxon>
    </lineage>
</organism>
<sequence length="46" mass="5213">MSRREITVIFQANVGAVRRPDNDGMIRSVRLSFVLTSLTFDQRTTG</sequence>
<evidence type="ECO:0000313" key="3">
    <source>
        <dbReference type="Proteomes" id="UP000316476"/>
    </source>
</evidence>
<dbReference type="EMBL" id="SJPL01000001">
    <property type="protein sequence ID" value="TWT70501.1"/>
    <property type="molecule type" value="Genomic_DNA"/>
</dbReference>
<dbReference type="EMBL" id="SJPZ01000001">
    <property type="protein sequence ID" value="TWU65517.1"/>
    <property type="molecule type" value="Genomic_DNA"/>
</dbReference>
<evidence type="ECO:0000313" key="4">
    <source>
        <dbReference type="Proteomes" id="UP000317238"/>
    </source>
</evidence>
<proteinExistence type="predicted"/>
<keyword evidence="4" id="KW-1185">Reference proteome</keyword>
<gene>
    <name evidence="1" type="ORF">Pan14r_28070</name>
    <name evidence="2" type="ORF">V7x_10650</name>
</gene>
<reference evidence="3 4" key="1">
    <citation type="submission" date="2019-02" db="EMBL/GenBank/DDBJ databases">
        <title>Deep-cultivation of Planctomycetes and their phenomic and genomic characterization uncovers novel biology.</title>
        <authorList>
            <person name="Wiegand S."/>
            <person name="Jogler M."/>
            <person name="Boedeker C."/>
            <person name="Pinto D."/>
            <person name="Vollmers J."/>
            <person name="Rivas-Marin E."/>
            <person name="Kohn T."/>
            <person name="Peeters S.H."/>
            <person name="Heuer A."/>
            <person name="Rast P."/>
            <person name="Oberbeckmann S."/>
            <person name="Bunk B."/>
            <person name="Jeske O."/>
            <person name="Meyerdierks A."/>
            <person name="Storesund J.E."/>
            <person name="Kallscheuer N."/>
            <person name="Luecker S."/>
            <person name="Lage O.M."/>
            <person name="Pohl T."/>
            <person name="Merkel B.J."/>
            <person name="Hornburger P."/>
            <person name="Mueller R.-W."/>
            <person name="Bruemmer F."/>
            <person name="Labrenz M."/>
            <person name="Spormann A.M."/>
            <person name="Op Den Camp H."/>
            <person name="Overmann J."/>
            <person name="Amann R."/>
            <person name="Jetten M.S.M."/>
            <person name="Mascher T."/>
            <person name="Medema M.H."/>
            <person name="Devos D.P."/>
            <person name="Kaster A.-K."/>
            <person name="Ovreas L."/>
            <person name="Rohde M."/>
            <person name="Galperin M.Y."/>
            <person name="Jogler C."/>
        </authorList>
    </citation>
    <scope>NUCLEOTIDE SEQUENCE [LARGE SCALE GENOMIC DNA]</scope>
    <source>
        <strain evidence="1 4">Pan14r</strain>
        <strain evidence="2 3">V7</strain>
    </source>
</reference>
<evidence type="ECO:0000313" key="1">
    <source>
        <dbReference type="EMBL" id="TWT70501.1"/>
    </source>
</evidence>
<evidence type="ECO:0000313" key="2">
    <source>
        <dbReference type="EMBL" id="TWU65517.1"/>
    </source>
</evidence>
<accession>A0A5C5Y7P4</accession>
<accession>A0A5C6FR13</accession>
<name>A0A5C5Y7P4_9PLAN</name>
<dbReference type="Proteomes" id="UP000316476">
    <property type="component" value="Unassembled WGS sequence"/>
</dbReference>
<dbReference type="Proteomes" id="UP000317238">
    <property type="component" value="Unassembled WGS sequence"/>
</dbReference>
<comment type="caution">
    <text evidence="1">The sequence shown here is derived from an EMBL/GenBank/DDBJ whole genome shotgun (WGS) entry which is preliminary data.</text>
</comment>